<dbReference type="PANTHER" id="PTHR47561:SF1">
    <property type="entry name" value="POLYSACCHARIDE DEACETYLASE FAMILY PROTEIN (AFU_ORTHOLOGUE AFUA_6G05030)"/>
    <property type="match status" value="1"/>
</dbReference>
<dbReference type="InterPro" id="IPR037950">
    <property type="entry name" value="PgdA-like"/>
</dbReference>
<evidence type="ECO:0000313" key="6">
    <source>
        <dbReference type="EMBL" id="RUM99902.1"/>
    </source>
</evidence>
<dbReference type="CDD" id="cd10938">
    <property type="entry name" value="CE4_HpPgdA_like"/>
    <property type="match status" value="1"/>
</dbReference>
<comment type="caution">
    <text evidence="6">The sequence shown here is derived from an EMBL/GenBank/DDBJ whole genome shotgun (WGS) entry which is preliminary data.</text>
</comment>
<dbReference type="PANTHER" id="PTHR47561">
    <property type="entry name" value="POLYSACCHARIDE DEACETYLASE FAMILY PROTEIN (AFU_ORTHOLOGUE AFUA_6G05030)"/>
    <property type="match status" value="1"/>
</dbReference>
<dbReference type="GO" id="GO:0016810">
    <property type="term" value="F:hydrolase activity, acting on carbon-nitrogen (but not peptide) bonds"/>
    <property type="evidence" value="ECO:0007669"/>
    <property type="project" value="InterPro"/>
</dbReference>
<dbReference type="SUPFAM" id="SSF88713">
    <property type="entry name" value="Glycoside hydrolase/deacetylase"/>
    <property type="match status" value="1"/>
</dbReference>
<evidence type="ECO:0000256" key="3">
    <source>
        <dbReference type="ARBA" id="ARBA00020071"/>
    </source>
</evidence>
<evidence type="ECO:0000313" key="7">
    <source>
        <dbReference type="Proteomes" id="UP000281647"/>
    </source>
</evidence>
<evidence type="ECO:0000256" key="4">
    <source>
        <dbReference type="ARBA" id="ARBA00032976"/>
    </source>
</evidence>
<dbReference type="Proteomes" id="UP000281647">
    <property type="component" value="Unassembled WGS sequence"/>
</dbReference>
<feature type="domain" description="NodB homology" evidence="5">
    <location>
        <begin position="34"/>
        <end position="284"/>
    </location>
</feature>
<sequence length="284" mass="32641">MSKWPDGARCALTLTFDFDAETNWISRDPENIKRPGTLSQGTFGANVGVPNILELLREENLPATFFIPGWVVENRTRQAEAILHAGHEVAHHGYLHRWVDPDFPDEEVEELEKGLHALQRHLGVRPKGYRSPAGETSSNLIKLLNERGFLYDSSLMDSVDPYYHMVENKQRGPIELPWHWSLDDAPFLLFAIKSPRPIFTNEHILSIWKAEFTAMYRRGLLCNIVMHPQAIGRPSRVEMLREFIAFTRQFEGVWYATCEQVASHWQGAVPFDADDPRYTPFISL</sequence>
<comment type="similarity">
    <text evidence="2">Belongs to the polysaccharide deacetylase family.</text>
</comment>
<comment type="function">
    <text evidence="1">Is involved in generating a small heat-stable compound (Nod), an acylated oligomer of N-acetylglucosamine, that stimulates mitosis in various plant protoplasts.</text>
</comment>
<dbReference type="GO" id="GO:0005975">
    <property type="term" value="P:carbohydrate metabolic process"/>
    <property type="evidence" value="ECO:0007669"/>
    <property type="project" value="InterPro"/>
</dbReference>
<accession>A0A432VCK8</accession>
<dbReference type="AlphaFoldDB" id="A0A432VCK8"/>
<dbReference type="Pfam" id="PF01522">
    <property type="entry name" value="Polysacc_deac_1"/>
    <property type="match status" value="1"/>
</dbReference>
<evidence type="ECO:0000256" key="1">
    <source>
        <dbReference type="ARBA" id="ARBA00003236"/>
    </source>
</evidence>
<gene>
    <name evidence="6" type="ORF">EET67_01105</name>
</gene>
<evidence type="ECO:0000256" key="2">
    <source>
        <dbReference type="ARBA" id="ARBA00010973"/>
    </source>
</evidence>
<keyword evidence="7" id="KW-1185">Reference proteome</keyword>
<evidence type="ECO:0000259" key="5">
    <source>
        <dbReference type="PROSITE" id="PS51677"/>
    </source>
</evidence>
<dbReference type="EMBL" id="RKST01000001">
    <property type="protein sequence ID" value="RUM99902.1"/>
    <property type="molecule type" value="Genomic_DNA"/>
</dbReference>
<dbReference type="PROSITE" id="PS51677">
    <property type="entry name" value="NODB"/>
    <property type="match status" value="1"/>
</dbReference>
<name>A0A432VCK8_9HYPH</name>
<dbReference type="InterPro" id="IPR002509">
    <property type="entry name" value="NODB_dom"/>
</dbReference>
<dbReference type="OrthoDB" id="9784220at2"/>
<reference evidence="6 7" key="1">
    <citation type="submission" date="2018-11" db="EMBL/GenBank/DDBJ databases">
        <title>Pseudaminobacter arsenicus sp. nov., an arsenic-resistant bacterium isolated from arsenic-rich aquifers.</title>
        <authorList>
            <person name="Mu Y."/>
        </authorList>
    </citation>
    <scope>NUCLEOTIDE SEQUENCE [LARGE SCALE GENOMIC DNA]</scope>
    <source>
        <strain evidence="6 7">CB3</strain>
    </source>
</reference>
<proteinExistence type="inferred from homology"/>
<organism evidence="6 7">
    <name type="scientific">Borborobacter arsenicus</name>
    <dbReference type="NCBI Taxonomy" id="1851146"/>
    <lineage>
        <taxon>Bacteria</taxon>
        <taxon>Pseudomonadati</taxon>
        <taxon>Pseudomonadota</taxon>
        <taxon>Alphaproteobacteria</taxon>
        <taxon>Hyphomicrobiales</taxon>
        <taxon>Phyllobacteriaceae</taxon>
        <taxon>Borborobacter</taxon>
    </lineage>
</organism>
<dbReference type="InterPro" id="IPR011330">
    <property type="entry name" value="Glyco_hydro/deAcase_b/a-brl"/>
</dbReference>
<protein>
    <recommendedName>
        <fullName evidence="3">Chitooligosaccharide deacetylase</fullName>
    </recommendedName>
    <alternativeName>
        <fullName evidence="4">Nodulation protein B</fullName>
    </alternativeName>
</protein>
<dbReference type="Gene3D" id="3.20.20.370">
    <property type="entry name" value="Glycoside hydrolase/deacetylase"/>
    <property type="match status" value="1"/>
</dbReference>